<dbReference type="PANTHER" id="PTHR30069:SF29">
    <property type="entry name" value="HEMOGLOBIN AND HEMOGLOBIN-HAPTOGLOBIN-BINDING PROTEIN 1-RELATED"/>
    <property type="match status" value="1"/>
</dbReference>
<dbReference type="Gene3D" id="2.60.40.1120">
    <property type="entry name" value="Carboxypeptidase-like, regulatory domain"/>
    <property type="match status" value="1"/>
</dbReference>
<dbReference type="PANTHER" id="PTHR30069">
    <property type="entry name" value="TONB-DEPENDENT OUTER MEMBRANE RECEPTOR"/>
    <property type="match status" value="1"/>
</dbReference>
<dbReference type="EMBL" id="UINC01000844">
    <property type="protein sequence ID" value="SUZ62061.1"/>
    <property type="molecule type" value="Genomic_DNA"/>
</dbReference>
<reference evidence="4" key="1">
    <citation type="submission" date="2018-05" db="EMBL/GenBank/DDBJ databases">
        <authorList>
            <person name="Lanie J.A."/>
            <person name="Ng W.-L."/>
            <person name="Kazmierczak K.M."/>
            <person name="Andrzejewski T.M."/>
            <person name="Davidsen T.M."/>
            <person name="Wayne K.J."/>
            <person name="Tettelin H."/>
            <person name="Glass J.I."/>
            <person name="Rusch D."/>
            <person name="Podicherti R."/>
            <person name="Tsui H.-C.T."/>
            <person name="Winkler M.E."/>
        </authorList>
    </citation>
    <scope>NUCLEOTIDE SEQUENCE</scope>
</reference>
<dbReference type="GO" id="GO:0015344">
    <property type="term" value="F:siderophore uptake transmembrane transporter activity"/>
    <property type="evidence" value="ECO:0007669"/>
    <property type="project" value="TreeGrafter"/>
</dbReference>
<name>A0A381P557_9ZZZZ</name>
<dbReference type="Pfam" id="PF13715">
    <property type="entry name" value="CarbopepD_reg_2"/>
    <property type="match status" value="1"/>
</dbReference>
<accession>A0A381P557</accession>
<evidence type="ECO:0000313" key="4">
    <source>
        <dbReference type="EMBL" id="SUZ62061.1"/>
    </source>
</evidence>
<proteinExistence type="predicted"/>
<dbReference type="InterPro" id="IPR008969">
    <property type="entry name" value="CarboxyPept-like_regulatory"/>
</dbReference>
<protein>
    <recommendedName>
        <fullName evidence="3">TonB-dependent receptor plug domain-containing protein</fullName>
    </recommendedName>
</protein>
<dbReference type="GO" id="GO:0009279">
    <property type="term" value="C:cell outer membrane"/>
    <property type="evidence" value="ECO:0007669"/>
    <property type="project" value="TreeGrafter"/>
</dbReference>
<feature type="domain" description="TonB-dependent receptor plug" evidence="3">
    <location>
        <begin position="161"/>
        <end position="232"/>
    </location>
</feature>
<sequence>MRLMLIRMLKKFLLTSLVSIVSINTYYLNAQDRSGSVYGFITDEATGEALIGANVIIKETGAGMATDMNGYYVIQEIDPGDYTVLVSYVGYQVLNYEIKVSGQEPQKLDLALTSQAVSMGEVEVSAEKIQRKYNIQPSRINLSPRMLKAAPSLAEPDLFRTIQALPGVLTTSEFSTGLVIRGGNTDQNLILLDGITVYNPSHLGGVFSNFIVDGVKEANLIKGGYNAEYGGRLSAVLNVLSREGNRNKFDGKMSVSLLSAQTTLEGPSYNGAWLVSARRTYFDQIFKNNPNIPPYYFYDFQGHVFSDLSPRDRLSISFYSGLDDFTFNDLGLSSDWGNNTISLTYRRVFSERLIGNFLLASSEFFTNFGLGGKDGLNNENIIDDKTFSANMSYFQSKDFEWRYGVQVKQLGIKYRTTFEDEVSFDIKEDPIEGAAYAKLKWKPSLRMVVEPGLRYNFYSVYADKPFIDLRLGTKYLLTDDRYINFAFGNYHQFIETIQDDFNPPLLDNWLAVDESVDPASAQQLVLGYEEYFQDIYKVQVEGYYKEIQNMLTYEEFRSSTDADVSDENVRDTFTPSDGYAYGLELFGQKMVGKLTGWIGYTYSVSRKTMNSQYSDGEEEYYTNWDRTHALSILGSYVKNKKWDINFKWAWQSGQAFTPILGYYLEKTPGDPNTSFHTIPGVRNSGRYPAYHRLDLGAVRHGKIFNKKAEFFIQLINTYNRKNIFRYVYRLGNVYNGIDDDGDWVEKDHDTNDNGEPDVGEVNVDEEDEGRMQRKDISLFPVIPTIGITIYF</sequence>
<evidence type="ECO:0000256" key="2">
    <source>
        <dbReference type="SAM" id="MobiDB-lite"/>
    </source>
</evidence>
<feature type="compositionally biased region" description="Acidic residues" evidence="2">
    <location>
        <begin position="752"/>
        <end position="768"/>
    </location>
</feature>
<dbReference type="InterPro" id="IPR037066">
    <property type="entry name" value="Plug_dom_sf"/>
</dbReference>
<evidence type="ECO:0000259" key="3">
    <source>
        <dbReference type="Pfam" id="PF07715"/>
    </source>
</evidence>
<dbReference type="Gene3D" id="2.170.130.10">
    <property type="entry name" value="TonB-dependent receptor, plug domain"/>
    <property type="match status" value="1"/>
</dbReference>
<dbReference type="AlphaFoldDB" id="A0A381P557"/>
<feature type="region of interest" description="Disordered" evidence="2">
    <location>
        <begin position="744"/>
        <end position="769"/>
    </location>
</feature>
<dbReference type="InterPro" id="IPR012910">
    <property type="entry name" value="Plug_dom"/>
</dbReference>
<dbReference type="SUPFAM" id="SSF56935">
    <property type="entry name" value="Porins"/>
    <property type="match status" value="1"/>
</dbReference>
<dbReference type="SUPFAM" id="SSF49464">
    <property type="entry name" value="Carboxypeptidase regulatory domain-like"/>
    <property type="match status" value="1"/>
</dbReference>
<dbReference type="Pfam" id="PF07715">
    <property type="entry name" value="Plug"/>
    <property type="match status" value="1"/>
</dbReference>
<evidence type="ECO:0000256" key="1">
    <source>
        <dbReference type="ARBA" id="ARBA00022729"/>
    </source>
</evidence>
<dbReference type="GO" id="GO:0044718">
    <property type="term" value="P:siderophore transmembrane transport"/>
    <property type="evidence" value="ECO:0007669"/>
    <property type="project" value="TreeGrafter"/>
</dbReference>
<dbReference type="InterPro" id="IPR039426">
    <property type="entry name" value="TonB-dep_rcpt-like"/>
</dbReference>
<keyword evidence="1" id="KW-0732">Signal</keyword>
<organism evidence="4">
    <name type="scientific">marine metagenome</name>
    <dbReference type="NCBI Taxonomy" id="408172"/>
    <lineage>
        <taxon>unclassified sequences</taxon>
        <taxon>metagenomes</taxon>
        <taxon>ecological metagenomes</taxon>
    </lineage>
</organism>
<gene>
    <name evidence="4" type="ORF">METZ01_LOCUS14915</name>
</gene>